<evidence type="ECO:0000313" key="7">
    <source>
        <dbReference type="EMBL" id="MBC1169403.1"/>
    </source>
</evidence>
<dbReference type="PANTHER" id="PTHR12827:SF3">
    <property type="entry name" value="ANAPHASE-PROMOTING COMPLEX SUBUNIT 1"/>
    <property type="match status" value="1"/>
</dbReference>
<evidence type="ECO:0000256" key="5">
    <source>
        <dbReference type="SAM" id="MobiDB-lite"/>
    </source>
</evidence>
<dbReference type="PANTHER" id="PTHR12827">
    <property type="entry name" value="MEIOTIC CHECKPOINT REGULATOR TSG24 FAMILY MEMBER"/>
    <property type="match status" value="1"/>
</dbReference>
<dbReference type="EMBL" id="GITU01000700">
    <property type="protein sequence ID" value="MBC1169403.1"/>
    <property type="molecule type" value="Transcribed_RNA"/>
</dbReference>
<keyword evidence="2" id="KW-0132">Cell division</keyword>
<dbReference type="FunFam" id="1.25.10.10:FF:000302">
    <property type="entry name" value="Anaphase-promoting complex subunit 1"/>
    <property type="match status" value="1"/>
</dbReference>
<evidence type="ECO:0000256" key="3">
    <source>
        <dbReference type="ARBA" id="ARBA00022776"/>
    </source>
</evidence>
<dbReference type="Pfam" id="PF20518">
    <property type="entry name" value="Apc1_MidN"/>
    <property type="match status" value="1"/>
</dbReference>
<dbReference type="InterPro" id="IPR046794">
    <property type="entry name" value="Apc1_MidN"/>
</dbReference>
<dbReference type="GO" id="GO:0060090">
    <property type="term" value="F:molecular adaptor activity"/>
    <property type="evidence" value="ECO:0007669"/>
    <property type="project" value="TreeGrafter"/>
</dbReference>
<feature type="compositionally biased region" description="Low complexity" evidence="5">
    <location>
        <begin position="192"/>
        <end position="208"/>
    </location>
</feature>
<accession>A0A7G3ADA9</accession>
<proteinExistence type="inferred from homology"/>
<dbReference type="GO" id="GO:0007091">
    <property type="term" value="P:metaphase/anaphase transition of mitotic cell cycle"/>
    <property type="evidence" value="ECO:0007669"/>
    <property type="project" value="TreeGrafter"/>
</dbReference>
<dbReference type="GO" id="GO:0031145">
    <property type="term" value="P:anaphase-promoting complex-dependent catabolic process"/>
    <property type="evidence" value="ECO:0007669"/>
    <property type="project" value="TreeGrafter"/>
</dbReference>
<comment type="similarity">
    <text evidence="1">Belongs to the APC1 family.</text>
</comment>
<evidence type="ECO:0000259" key="6">
    <source>
        <dbReference type="Pfam" id="PF20518"/>
    </source>
</evidence>
<feature type="domain" description="Anaphase-promoting complex subunit 1 middle" evidence="6">
    <location>
        <begin position="211"/>
        <end position="401"/>
    </location>
</feature>
<protein>
    <submittedName>
        <fullName evidence="7">Putative anaphase-promoting complex apc subunit 1 meiotic check point regulator/tsg24</fullName>
    </submittedName>
</protein>
<dbReference type="GO" id="GO:0070979">
    <property type="term" value="P:protein K11-linked ubiquitination"/>
    <property type="evidence" value="ECO:0007669"/>
    <property type="project" value="TreeGrafter"/>
</dbReference>
<dbReference type="AlphaFoldDB" id="A0A7G3ADA9"/>
<dbReference type="InterPro" id="IPR011989">
    <property type="entry name" value="ARM-like"/>
</dbReference>
<feature type="compositionally biased region" description="Polar residues" evidence="5">
    <location>
        <begin position="508"/>
        <end position="517"/>
    </location>
</feature>
<dbReference type="InterPro" id="IPR024990">
    <property type="entry name" value="Apc1"/>
</dbReference>
<dbReference type="GO" id="GO:0005680">
    <property type="term" value="C:anaphase-promoting complex"/>
    <property type="evidence" value="ECO:0007669"/>
    <property type="project" value="InterPro"/>
</dbReference>
<evidence type="ECO:0000256" key="4">
    <source>
        <dbReference type="ARBA" id="ARBA00023306"/>
    </source>
</evidence>
<dbReference type="GO" id="GO:0051301">
    <property type="term" value="P:cell division"/>
    <property type="evidence" value="ECO:0007669"/>
    <property type="project" value="UniProtKB-KW"/>
</dbReference>
<dbReference type="VEuPathDB" id="VectorBase:LLONM1_011932"/>
<evidence type="ECO:0000256" key="1">
    <source>
        <dbReference type="ARBA" id="ARBA00010547"/>
    </source>
</evidence>
<keyword evidence="3" id="KW-0498">Mitosis</keyword>
<name>A0A7G3ADA9_LUTLO</name>
<reference evidence="7" key="1">
    <citation type="journal article" date="2020" name="BMC">
        <title>Leishmania infection induces a limited differential gene expression in the sand fly midgut.</title>
        <authorList>
            <person name="Coutinho-Abreu I.V."/>
            <person name="Serafim T.D."/>
            <person name="Meneses C."/>
            <person name="Kamhawi S."/>
            <person name="Oliveira F."/>
            <person name="Valenzuela J.G."/>
        </authorList>
    </citation>
    <scope>NUCLEOTIDE SEQUENCE</scope>
    <source>
        <strain evidence="7">Jacobina</strain>
        <tissue evidence="7">Midgut</tissue>
    </source>
</reference>
<organism evidence="7">
    <name type="scientific">Lutzomyia longipalpis</name>
    <name type="common">Sand fly</name>
    <dbReference type="NCBI Taxonomy" id="7200"/>
    <lineage>
        <taxon>Eukaryota</taxon>
        <taxon>Metazoa</taxon>
        <taxon>Ecdysozoa</taxon>
        <taxon>Arthropoda</taxon>
        <taxon>Hexapoda</taxon>
        <taxon>Insecta</taxon>
        <taxon>Pterygota</taxon>
        <taxon>Neoptera</taxon>
        <taxon>Endopterygota</taxon>
        <taxon>Diptera</taxon>
        <taxon>Nematocera</taxon>
        <taxon>Psychodoidea</taxon>
        <taxon>Psychodidae</taxon>
        <taxon>Lutzomyia</taxon>
        <taxon>Lutzomyia</taxon>
    </lineage>
</organism>
<evidence type="ECO:0000256" key="2">
    <source>
        <dbReference type="ARBA" id="ARBA00022618"/>
    </source>
</evidence>
<dbReference type="Gene3D" id="1.25.10.10">
    <property type="entry name" value="Leucine-rich Repeat Variant"/>
    <property type="match status" value="1"/>
</dbReference>
<sequence>MTSSIEAKDAEVLNRMNMITILAPCGTIMLYSGVVHVGKVHVGGVLSSFALIDRLGSMNFPRRSSLLPTAPPESQIEDDLNMFSPVHPLAPANTAKTSSANICIGVRDSTGNRLNLVYAGGKLFRITLPQLCENTLVARCLLALRQVLHSDLALKVMVKWYGIKNAPGTTNITPNKEWTMFKHLLLEMLGRSSSSPDASSSSQSNMSSEEPKKRRKNDNSTGSDSDWEYLLHVRRENAFVPHGVKNSGESVDVAPMKNDTTALLFSQIPVILFTLHMLYEDLKLSTATQQYLQPLAEFLYQLAMDLNLDQYCLHYYLDFPYLAQKISTSYLTETDLTSLQNLNLIISTTIPRIYRHVYDTVKMDKDQEMDKLESYPYIARVNGMSRKIVKAITYFHLGENAAKKCVKEYILATGKVVADEEIVSLSSKMRITREQIAQLPPAINFVIVQFIEKYKSNPPVGSDIDTYRLILRSDLVSHASYGKENRRIANTKKYGNEHSLTPRVAPNPSLNGKSSNGVEEDGMEEIDSKLFCLRFPDDLRIHEVRRLLNSANPVTIDIIQGPNVTDHDFIEEKEKQLFAICTRTMALPVGRGMFTLRTTSPTSTESLPIPKLCLTGKEVLKGATIELQQIEVPPNMNCWPLFHNGVAAGMRISPQAKDIDSTWIVYNKPKGSSDVSIEHAGLLMALGLNGHLKSLSFMSIYDYLLKCDEMTSIGLLLGISVANRKTMNMTITKLLSVHIEALLPPTALELDIQQNIQVATLMGVGLVFEGTSKRHMAEILLQEIGRPPGPEMENCVERESYALTAGLALGLVTLGQGETPIGLRDLKLPDTLHYYMIGGNRRALTGAQREKYKLPSFQIREGDTVNIDVTAPGATLALGLMFLQTGNQAVANWMMPPDTKYLLDFVRPDLLMLRMISRGLIMWHTVEPTQEWLDQQFPPSLKFDLKRGPDLEYGVDIDHEAHCQAYCNIITGAAFCMGLRYAGTENPIAYKTLKDLVKLFLAMGGQYLWGSTLERPLWSRAS</sequence>
<feature type="region of interest" description="Disordered" evidence="5">
    <location>
        <begin position="192"/>
        <end position="223"/>
    </location>
</feature>
<keyword evidence="4" id="KW-0131">Cell cycle</keyword>
<feature type="region of interest" description="Disordered" evidence="5">
    <location>
        <begin position="490"/>
        <end position="519"/>
    </location>
</feature>